<feature type="domain" description="RNase H type-1" evidence="2">
    <location>
        <begin position="2"/>
        <end position="87"/>
    </location>
</feature>
<gene>
    <name evidence="3" type="ORF">PIB30_054407</name>
</gene>
<dbReference type="CDD" id="cd06222">
    <property type="entry name" value="RNase_H_like"/>
    <property type="match status" value="1"/>
</dbReference>
<dbReference type="InterPro" id="IPR002156">
    <property type="entry name" value="RNaseH_domain"/>
</dbReference>
<evidence type="ECO:0000313" key="4">
    <source>
        <dbReference type="Proteomes" id="UP001341840"/>
    </source>
</evidence>
<dbReference type="PANTHER" id="PTHR47723:SF19">
    <property type="entry name" value="POLYNUCLEOTIDYL TRANSFERASE, RIBONUCLEASE H-LIKE SUPERFAMILY PROTEIN"/>
    <property type="match status" value="1"/>
</dbReference>
<dbReference type="Pfam" id="PF13456">
    <property type="entry name" value="RVT_3"/>
    <property type="match status" value="1"/>
</dbReference>
<dbReference type="InterPro" id="IPR012337">
    <property type="entry name" value="RNaseH-like_sf"/>
</dbReference>
<dbReference type="EMBL" id="JASCZI010211863">
    <property type="protein sequence ID" value="MED6197194.1"/>
    <property type="molecule type" value="Genomic_DNA"/>
</dbReference>
<dbReference type="Gene3D" id="3.30.420.10">
    <property type="entry name" value="Ribonuclease H-like superfamily/Ribonuclease H"/>
    <property type="match status" value="1"/>
</dbReference>
<name>A0ABU6XGJ8_9FABA</name>
<dbReference type="SUPFAM" id="SSF53098">
    <property type="entry name" value="Ribonuclease H-like"/>
    <property type="match status" value="1"/>
</dbReference>
<feature type="signal peptide" evidence="1">
    <location>
        <begin position="1"/>
        <end position="18"/>
    </location>
</feature>
<sequence>DSVLRCELFAIWRGLVLAWENGYRQVICETDSLEAYLITQTSNMAMNQDTRDIQANIIDILHWDWTARIQLVQREANSVADSMAKEAAMAQHDYVEWIVPQPSLVSLIRMDSSVLHFNKHSEDRCSLVIDI</sequence>
<organism evidence="3 4">
    <name type="scientific">Stylosanthes scabra</name>
    <dbReference type="NCBI Taxonomy" id="79078"/>
    <lineage>
        <taxon>Eukaryota</taxon>
        <taxon>Viridiplantae</taxon>
        <taxon>Streptophyta</taxon>
        <taxon>Embryophyta</taxon>
        <taxon>Tracheophyta</taxon>
        <taxon>Spermatophyta</taxon>
        <taxon>Magnoliopsida</taxon>
        <taxon>eudicotyledons</taxon>
        <taxon>Gunneridae</taxon>
        <taxon>Pentapetalae</taxon>
        <taxon>rosids</taxon>
        <taxon>fabids</taxon>
        <taxon>Fabales</taxon>
        <taxon>Fabaceae</taxon>
        <taxon>Papilionoideae</taxon>
        <taxon>50 kb inversion clade</taxon>
        <taxon>dalbergioids sensu lato</taxon>
        <taxon>Dalbergieae</taxon>
        <taxon>Pterocarpus clade</taxon>
        <taxon>Stylosanthes</taxon>
    </lineage>
</organism>
<keyword evidence="4" id="KW-1185">Reference proteome</keyword>
<comment type="caution">
    <text evidence="3">The sequence shown here is derived from an EMBL/GenBank/DDBJ whole genome shotgun (WGS) entry which is preliminary data.</text>
</comment>
<dbReference type="InterPro" id="IPR053151">
    <property type="entry name" value="RNase_H-like"/>
</dbReference>
<evidence type="ECO:0000259" key="2">
    <source>
        <dbReference type="Pfam" id="PF13456"/>
    </source>
</evidence>
<evidence type="ECO:0000256" key="1">
    <source>
        <dbReference type="SAM" id="SignalP"/>
    </source>
</evidence>
<protein>
    <recommendedName>
        <fullName evidence="2">RNase H type-1 domain-containing protein</fullName>
    </recommendedName>
</protein>
<dbReference type="PANTHER" id="PTHR47723">
    <property type="entry name" value="OS05G0353850 PROTEIN"/>
    <property type="match status" value="1"/>
</dbReference>
<dbReference type="InterPro" id="IPR036397">
    <property type="entry name" value="RNaseH_sf"/>
</dbReference>
<evidence type="ECO:0000313" key="3">
    <source>
        <dbReference type="EMBL" id="MED6197194.1"/>
    </source>
</evidence>
<proteinExistence type="predicted"/>
<dbReference type="Proteomes" id="UP001341840">
    <property type="component" value="Unassembled WGS sequence"/>
</dbReference>
<feature type="non-terminal residue" evidence="3">
    <location>
        <position position="1"/>
    </location>
</feature>
<dbReference type="InterPro" id="IPR044730">
    <property type="entry name" value="RNase_H-like_dom_plant"/>
</dbReference>
<feature type="chain" id="PRO_5046984564" description="RNase H type-1 domain-containing protein" evidence="1">
    <location>
        <begin position="19"/>
        <end position="131"/>
    </location>
</feature>
<accession>A0ABU6XGJ8</accession>
<reference evidence="3 4" key="1">
    <citation type="journal article" date="2023" name="Plants (Basel)">
        <title>Bridging the Gap: Combining Genomics and Transcriptomics Approaches to Understand Stylosanthes scabra, an Orphan Legume from the Brazilian Caatinga.</title>
        <authorList>
            <person name="Ferreira-Neto J.R.C."/>
            <person name="da Silva M.D."/>
            <person name="Binneck E."/>
            <person name="de Melo N.F."/>
            <person name="da Silva R.H."/>
            <person name="de Melo A.L.T.M."/>
            <person name="Pandolfi V."/>
            <person name="Bustamante F.O."/>
            <person name="Brasileiro-Vidal A.C."/>
            <person name="Benko-Iseppon A.M."/>
        </authorList>
    </citation>
    <scope>NUCLEOTIDE SEQUENCE [LARGE SCALE GENOMIC DNA]</scope>
    <source>
        <tissue evidence="3">Leaves</tissue>
    </source>
</reference>
<keyword evidence="1" id="KW-0732">Signal</keyword>